<gene>
    <name evidence="1" type="ORF">METZ01_LOCUS38375</name>
</gene>
<dbReference type="AlphaFoldDB" id="A0A381R1D4"/>
<proteinExistence type="predicted"/>
<feature type="non-terminal residue" evidence="1">
    <location>
        <position position="1"/>
    </location>
</feature>
<dbReference type="Gene3D" id="3.40.50.150">
    <property type="entry name" value="Vaccinia Virus protein VP39"/>
    <property type="match status" value="1"/>
</dbReference>
<dbReference type="EMBL" id="UINC01001638">
    <property type="protein sequence ID" value="SUZ85521.1"/>
    <property type="molecule type" value="Genomic_DNA"/>
</dbReference>
<name>A0A381R1D4_9ZZZZ</name>
<organism evidence="1">
    <name type="scientific">marine metagenome</name>
    <dbReference type="NCBI Taxonomy" id="408172"/>
    <lineage>
        <taxon>unclassified sequences</taxon>
        <taxon>metagenomes</taxon>
        <taxon>ecological metagenomes</taxon>
    </lineage>
</organism>
<reference evidence="1" key="1">
    <citation type="submission" date="2018-05" db="EMBL/GenBank/DDBJ databases">
        <authorList>
            <person name="Lanie J.A."/>
            <person name="Ng W.-L."/>
            <person name="Kazmierczak K.M."/>
            <person name="Andrzejewski T.M."/>
            <person name="Davidsen T.M."/>
            <person name="Wayne K.J."/>
            <person name="Tettelin H."/>
            <person name="Glass J.I."/>
            <person name="Rusch D."/>
            <person name="Podicherti R."/>
            <person name="Tsui H.-C.T."/>
            <person name="Winkler M.E."/>
        </authorList>
    </citation>
    <scope>NUCLEOTIDE SEQUENCE</scope>
</reference>
<evidence type="ECO:0008006" key="2">
    <source>
        <dbReference type="Google" id="ProtNLM"/>
    </source>
</evidence>
<evidence type="ECO:0000313" key="1">
    <source>
        <dbReference type="EMBL" id="SUZ85521.1"/>
    </source>
</evidence>
<sequence>VLRPTGRFVLMLNHPLLQTPGSGWVDDHIANPPSQYWRIGDYLVEQETIEEVEPGVHIPFVHRPISAYANALFAQGMTLERMLEPAPPQGFLDRHDSYAAAAFIPRLLVLVCNKG</sequence>
<accession>A0A381R1D4</accession>
<protein>
    <recommendedName>
        <fullName evidence="2">Methyltransferase type 11 domain-containing protein</fullName>
    </recommendedName>
</protein>
<dbReference type="InterPro" id="IPR029063">
    <property type="entry name" value="SAM-dependent_MTases_sf"/>
</dbReference>